<accession>A0A8J6Y3B9</accession>
<protein>
    <submittedName>
        <fullName evidence="1">Uncharacterized protein</fullName>
    </submittedName>
</protein>
<proteinExistence type="predicted"/>
<comment type="caution">
    <text evidence="1">The sequence shown here is derived from an EMBL/GenBank/DDBJ whole genome shotgun (WGS) entry which is preliminary data.</text>
</comment>
<dbReference type="AlphaFoldDB" id="A0A8J6Y3B9"/>
<sequence length="83" mass="9419">MTNPPIYNLDMSDTEYAALVAKGYDPTFERDLVEVFGEDAQKARKLTRFVGLIKTKSPETDGEWQEVMAAWDDVCLEHDSDGF</sequence>
<evidence type="ECO:0000313" key="2">
    <source>
        <dbReference type="Proteomes" id="UP000629098"/>
    </source>
</evidence>
<dbReference type="EMBL" id="JACXAE010000134">
    <property type="protein sequence ID" value="MBD2778873.1"/>
    <property type="molecule type" value="Genomic_DNA"/>
</dbReference>
<dbReference type="RefSeq" id="WP_190839051.1">
    <property type="nucleotide sequence ID" value="NZ_CAWPPI010000134.1"/>
</dbReference>
<evidence type="ECO:0000313" key="1">
    <source>
        <dbReference type="EMBL" id="MBD2778873.1"/>
    </source>
</evidence>
<keyword evidence="2" id="KW-1185">Reference proteome</keyword>
<gene>
    <name evidence="1" type="ORF">ICL16_44230</name>
</gene>
<dbReference type="Proteomes" id="UP000629098">
    <property type="component" value="Unassembled WGS sequence"/>
</dbReference>
<organism evidence="1 2">
    <name type="scientific">Iningainema tapete BLCC-T55</name>
    <dbReference type="NCBI Taxonomy" id="2748662"/>
    <lineage>
        <taxon>Bacteria</taxon>
        <taxon>Bacillati</taxon>
        <taxon>Cyanobacteriota</taxon>
        <taxon>Cyanophyceae</taxon>
        <taxon>Nostocales</taxon>
        <taxon>Scytonemataceae</taxon>
        <taxon>Iningainema tapete</taxon>
    </lineage>
</organism>
<name>A0A8J6Y3B9_9CYAN</name>
<reference evidence="1" key="1">
    <citation type="submission" date="2020-09" db="EMBL/GenBank/DDBJ databases">
        <title>Iningainema tapete sp. nov. (Scytonemataceae, Cyanobacteria) from greenhouses in central Florida (USA) produces two types of nodularin with biosynthetic potential for microcystin-LR and anabaenopeptins.</title>
        <authorList>
            <person name="Berthold D.E."/>
            <person name="Lefler F.W."/>
            <person name="Huang I.-S."/>
            <person name="Abdulla H."/>
            <person name="Zimba P.V."/>
            <person name="Laughinghouse H.D. IV."/>
        </authorList>
    </citation>
    <scope>NUCLEOTIDE SEQUENCE</scope>
    <source>
        <strain evidence="1">BLCCT55</strain>
    </source>
</reference>